<sequence>MTVRAFTGGAGCGKTHQLMRSLVEHLEATPLHEGQKVLALTFMHGSRRRLDERLGQLQTLKGRAECSTIDSFAWRLVRRWLSLASTLGFANIDPEQYERVCEAAGALLQNRDVCNWVAATFPILLVDEAQDMTQSRLRIVEGLASQIEVFAAADEFQCLSEDLRPNPTCAWLAQVCDAEDLTQPRRTNEAELIDAAAAIRRGEPPNPGKIFRVLPTARPPLAGACVNSNLCWYGGGKSVAIITPTLGAFARATMEWAAQNANSRGAGPYSVPWEESEVKAGERFLESIDFQDMNDMAGVIALLNVAGDFRVTQDIVDWMDVQRRTRGKTSFARDEIKVAIRQGFARRRRARSDGDGGWKGMTVHGAKNREFDNVIVLWPAAVGGSADQRRRLLYNAVTRAKERCLVLVQAAAHLNQAPFA</sequence>
<dbReference type="CDD" id="cd18809">
    <property type="entry name" value="SF1_C_RecD"/>
    <property type="match status" value="1"/>
</dbReference>
<reference evidence="4" key="1">
    <citation type="submission" date="2017-06" db="EMBL/GenBank/DDBJ databases">
        <authorList>
            <person name="LiPuma J."/>
            <person name="Spilker T."/>
        </authorList>
    </citation>
    <scope>NUCLEOTIDE SEQUENCE [LARGE SCALE GENOMIC DNA]</scope>
    <source>
        <strain evidence="4">AU17325</strain>
    </source>
</reference>
<dbReference type="GO" id="GO:0000725">
    <property type="term" value="P:recombinational repair"/>
    <property type="evidence" value="ECO:0007669"/>
    <property type="project" value="TreeGrafter"/>
</dbReference>
<proteinExistence type="predicted"/>
<reference evidence="3 4" key="2">
    <citation type="submission" date="2017-08" db="EMBL/GenBank/DDBJ databases">
        <title>WGS of novel Burkholderia cepaca complex species.</title>
        <authorList>
            <person name="Lipuma J."/>
            <person name="Spilker T."/>
        </authorList>
    </citation>
    <scope>NUCLEOTIDE SEQUENCE [LARGE SCALE GENOMIC DNA]</scope>
    <source>
        <strain evidence="3 4">AU17325</strain>
    </source>
</reference>
<gene>
    <name evidence="3" type="ORF">CFB84_37035</name>
</gene>
<evidence type="ECO:0000313" key="4">
    <source>
        <dbReference type="Proteomes" id="UP000214600"/>
    </source>
</evidence>
<name>A0A228I0T0_9BURK</name>
<evidence type="ECO:0000313" key="3">
    <source>
        <dbReference type="EMBL" id="OXI35996.1"/>
    </source>
</evidence>
<evidence type="ECO:0000256" key="1">
    <source>
        <dbReference type="ARBA" id="ARBA00034923"/>
    </source>
</evidence>
<dbReference type="OrthoDB" id="9810135at2"/>
<dbReference type="Pfam" id="PF13538">
    <property type="entry name" value="UvrD_C_2"/>
    <property type="match status" value="1"/>
</dbReference>
<dbReference type="InterPro" id="IPR027785">
    <property type="entry name" value="UvrD-like_helicase_C"/>
</dbReference>
<evidence type="ECO:0000259" key="2">
    <source>
        <dbReference type="Pfam" id="PF13538"/>
    </source>
</evidence>
<dbReference type="Gene3D" id="3.40.50.300">
    <property type="entry name" value="P-loop containing nucleotide triphosphate hydrolases"/>
    <property type="match status" value="2"/>
</dbReference>
<dbReference type="PANTHER" id="PTHR11070">
    <property type="entry name" value="UVRD / RECB / PCRA DNA HELICASE FAMILY MEMBER"/>
    <property type="match status" value="1"/>
</dbReference>
<dbReference type="GO" id="GO:0005524">
    <property type="term" value="F:ATP binding"/>
    <property type="evidence" value="ECO:0007669"/>
    <property type="project" value="InterPro"/>
</dbReference>
<feature type="domain" description="UvrD-like helicase C-terminal" evidence="2">
    <location>
        <begin position="361"/>
        <end position="406"/>
    </location>
</feature>
<protein>
    <recommendedName>
        <fullName evidence="1">DNA 3'-5' helicase II</fullName>
    </recommendedName>
</protein>
<dbReference type="GO" id="GO:0005829">
    <property type="term" value="C:cytosol"/>
    <property type="evidence" value="ECO:0007669"/>
    <property type="project" value="TreeGrafter"/>
</dbReference>
<accession>A0A228I0T0</accession>
<dbReference type="Pfam" id="PF13245">
    <property type="entry name" value="AAA_19"/>
    <property type="match status" value="1"/>
</dbReference>
<comment type="caution">
    <text evidence="3">The sequence shown here is derived from an EMBL/GenBank/DDBJ whole genome shotgun (WGS) entry which is preliminary data.</text>
</comment>
<dbReference type="InterPro" id="IPR027417">
    <property type="entry name" value="P-loop_NTPase"/>
</dbReference>
<dbReference type="GO" id="GO:0003677">
    <property type="term" value="F:DNA binding"/>
    <property type="evidence" value="ECO:0007669"/>
    <property type="project" value="InterPro"/>
</dbReference>
<dbReference type="InterPro" id="IPR000212">
    <property type="entry name" value="DNA_helicase_UvrD/REP"/>
</dbReference>
<dbReference type="PANTHER" id="PTHR11070:SF2">
    <property type="entry name" value="ATP-DEPENDENT DNA HELICASE SRS2"/>
    <property type="match status" value="1"/>
</dbReference>
<organism evidence="3 4">
    <name type="scientific">Burkholderia aenigmatica</name>
    <dbReference type="NCBI Taxonomy" id="2015348"/>
    <lineage>
        <taxon>Bacteria</taxon>
        <taxon>Pseudomonadati</taxon>
        <taxon>Pseudomonadota</taxon>
        <taxon>Betaproteobacteria</taxon>
        <taxon>Burkholderiales</taxon>
        <taxon>Burkholderiaceae</taxon>
        <taxon>Burkholderia</taxon>
        <taxon>Burkholderia cepacia complex</taxon>
    </lineage>
</organism>
<dbReference type="AlphaFoldDB" id="A0A228I0T0"/>
<dbReference type="EMBL" id="NKFA01000027">
    <property type="protein sequence ID" value="OXI35996.1"/>
    <property type="molecule type" value="Genomic_DNA"/>
</dbReference>
<dbReference type="SUPFAM" id="SSF52540">
    <property type="entry name" value="P-loop containing nucleoside triphosphate hydrolases"/>
    <property type="match status" value="1"/>
</dbReference>
<dbReference type="GO" id="GO:0043138">
    <property type="term" value="F:3'-5' DNA helicase activity"/>
    <property type="evidence" value="ECO:0007669"/>
    <property type="project" value="TreeGrafter"/>
</dbReference>
<dbReference type="Proteomes" id="UP000214600">
    <property type="component" value="Unassembled WGS sequence"/>
</dbReference>